<dbReference type="InterPro" id="IPR000415">
    <property type="entry name" value="Nitroreductase-like"/>
</dbReference>
<dbReference type="Gene3D" id="3.40.109.10">
    <property type="entry name" value="NADH Oxidase"/>
    <property type="match status" value="1"/>
</dbReference>
<evidence type="ECO:0000313" key="5">
    <source>
        <dbReference type="EMBL" id="AWK88551.1"/>
    </source>
</evidence>
<protein>
    <submittedName>
        <fullName evidence="5">Nitroreductase family protein</fullName>
    </submittedName>
</protein>
<dbReference type="PANTHER" id="PTHR23026">
    <property type="entry name" value="NADPH NITROREDUCTASE"/>
    <property type="match status" value="1"/>
</dbReference>
<evidence type="ECO:0000259" key="4">
    <source>
        <dbReference type="Pfam" id="PF00881"/>
    </source>
</evidence>
<dbReference type="CDD" id="cd02136">
    <property type="entry name" value="PnbA_NfnB-like"/>
    <property type="match status" value="1"/>
</dbReference>
<dbReference type="EMBL" id="CP029354">
    <property type="protein sequence ID" value="AWK88551.1"/>
    <property type="molecule type" value="Genomic_DNA"/>
</dbReference>
<dbReference type="Pfam" id="PF00881">
    <property type="entry name" value="Nitroreductase"/>
    <property type="match status" value="1"/>
</dbReference>
<proteinExistence type="predicted"/>
<dbReference type="OrthoDB" id="9802510at2"/>
<dbReference type="InterPro" id="IPR050627">
    <property type="entry name" value="Nitroreductase/BluB"/>
</dbReference>
<accession>A0A2S2CVN0</accession>
<evidence type="ECO:0000256" key="1">
    <source>
        <dbReference type="ARBA" id="ARBA00022630"/>
    </source>
</evidence>
<sequence length="225" mass="25566">MSVDEAVATRRSVRAFLDRPVPPELLREVLERAGRAPSGGNLQPWHLHVVSGRRLADLKALMAARVLQTNAEEPLEYQVYPYPMPEPYNARRIKCGEDMYGLLGIARSDKARRWDRFRDNFQLFGAPLGLFCCVDRRMGAAQWADIGMYMQTVMLLLKARGVDSCAQEAWHLYHRTMAQFLGLPEEQMLFCGIAAGYADHGAPVNRLVTDRAPLEEYVRFHTDEA</sequence>
<name>A0A2S2CVN0_9PROT</name>
<evidence type="ECO:0000256" key="3">
    <source>
        <dbReference type="ARBA" id="ARBA00023002"/>
    </source>
</evidence>
<dbReference type="AlphaFoldDB" id="A0A2S2CVN0"/>
<keyword evidence="1" id="KW-0285">Flavoprotein</keyword>
<dbReference type="PANTHER" id="PTHR23026:SF90">
    <property type="entry name" value="IODOTYROSINE DEIODINASE 1"/>
    <property type="match status" value="1"/>
</dbReference>
<dbReference type="GO" id="GO:0016491">
    <property type="term" value="F:oxidoreductase activity"/>
    <property type="evidence" value="ECO:0007669"/>
    <property type="project" value="UniProtKB-KW"/>
</dbReference>
<evidence type="ECO:0000256" key="2">
    <source>
        <dbReference type="ARBA" id="ARBA00022643"/>
    </source>
</evidence>
<keyword evidence="3" id="KW-0560">Oxidoreductase</keyword>
<organism evidence="5 6">
    <name type="scientific">Azospirillum thermophilum</name>
    <dbReference type="NCBI Taxonomy" id="2202148"/>
    <lineage>
        <taxon>Bacteria</taxon>
        <taxon>Pseudomonadati</taxon>
        <taxon>Pseudomonadota</taxon>
        <taxon>Alphaproteobacteria</taxon>
        <taxon>Rhodospirillales</taxon>
        <taxon>Azospirillaceae</taxon>
        <taxon>Azospirillum</taxon>
    </lineage>
</organism>
<dbReference type="InterPro" id="IPR029479">
    <property type="entry name" value="Nitroreductase"/>
</dbReference>
<keyword evidence="6" id="KW-1185">Reference proteome</keyword>
<feature type="domain" description="Nitroreductase" evidence="4">
    <location>
        <begin position="8"/>
        <end position="197"/>
    </location>
</feature>
<dbReference type="SUPFAM" id="SSF55469">
    <property type="entry name" value="FMN-dependent nitroreductase-like"/>
    <property type="match status" value="1"/>
</dbReference>
<dbReference type="KEGG" id="azz:DEW08_20290"/>
<gene>
    <name evidence="5" type="ORF">DEW08_20290</name>
</gene>
<dbReference type="Proteomes" id="UP000245629">
    <property type="component" value="Chromosome 3"/>
</dbReference>
<reference evidence="6" key="1">
    <citation type="submission" date="2018-05" db="EMBL/GenBank/DDBJ databases">
        <title>Azospirillum thermophila sp. nov., a novel isolated from hot spring.</title>
        <authorList>
            <person name="Zhao Z."/>
        </authorList>
    </citation>
    <scope>NUCLEOTIDE SEQUENCE [LARGE SCALE GENOMIC DNA]</scope>
    <source>
        <strain evidence="6">CFH 70021</strain>
    </source>
</reference>
<keyword evidence="2" id="KW-0288">FMN</keyword>
<evidence type="ECO:0000313" key="6">
    <source>
        <dbReference type="Proteomes" id="UP000245629"/>
    </source>
</evidence>